<comment type="cofactor">
    <cofactor evidence="1">
        <name>Mg(2+)</name>
        <dbReference type="ChEBI" id="CHEBI:18420"/>
    </cofactor>
</comment>
<evidence type="ECO:0000313" key="8">
    <source>
        <dbReference type="Proteomes" id="UP001146793"/>
    </source>
</evidence>
<dbReference type="GO" id="GO:0004161">
    <property type="term" value="F:dimethylallyltranstransferase activity"/>
    <property type="evidence" value="ECO:0007669"/>
    <property type="project" value="TreeGrafter"/>
</dbReference>
<dbReference type="PROSITE" id="PS00444">
    <property type="entry name" value="POLYPRENYL_SYNTHASE_2"/>
    <property type="match status" value="1"/>
</dbReference>
<evidence type="ECO:0000256" key="4">
    <source>
        <dbReference type="ARBA" id="ARBA00022842"/>
    </source>
</evidence>
<evidence type="ECO:0000313" key="7">
    <source>
        <dbReference type="EMBL" id="KAJ6227933.1"/>
    </source>
</evidence>
<dbReference type="GO" id="GO:0046872">
    <property type="term" value="F:metal ion binding"/>
    <property type="evidence" value="ECO:0007669"/>
    <property type="project" value="UniProtKB-KW"/>
</dbReference>
<proteinExistence type="inferred from homology"/>
<evidence type="ECO:0000256" key="5">
    <source>
        <dbReference type="RuleBase" id="RU004466"/>
    </source>
</evidence>
<keyword evidence="3" id="KW-0479">Metal-binding</keyword>
<dbReference type="Proteomes" id="UP001146793">
    <property type="component" value="Unassembled WGS sequence"/>
</dbReference>
<dbReference type="AlphaFoldDB" id="A0AAV7Y3G8"/>
<keyword evidence="9" id="KW-1185">Reference proteome</keyword>
<dbReference type="Proteomes" id="UP001150062">
    <property type="component" value="Unassembled WGS sequence"/>
</dbReference>
<evidence type="ECO:0000256" key="3">
    <source>
        <dbReference type="ARBA" id="ARBA00022723"/>
    </source>
</evidence>
<evidence type="ECO:0000256" key="1">
    <source>
        <dbReference type="ARBA" id="ARBA00001946"/>
    </source>
</evidence>
<dbReference type="EMBL" id="JANTQA010000072">
    <property type="protein sequence ID" value="KAJ3424408.1"/>
    <property type="molecule type" value="Genomic_DNA"/>
</dbReference>
<dbReference type="GO" id="GO:0005737">
    <property type="term" value="C:cytoplasm"/>
    <property type="evidence" value="ECO:0007669"/>
    <property type="project" value="TreeGrafter"/>
</dbReference>
<evidence type="ECO:0000256" key="2">
    <source>
        <dbReference type="ARBA" id="ARBA00022679"/>
    </source>
</evidence>
<comment type="similarity">
    <text evidence="5">Belongs to the FPP/GGPP synthase family.</text>
</comment>
<dbReference type="SUPFAM" id="SSF48576">
    <property type="entry name" value="Terpenoid synthases"/>
    <property type="match status" value="1"/>
</dbReference>
<name>A0AAV7Y3G8_9EUKA</name>
<dbReference type="Pfam" id="PF00348">
    <property type="entry name" value="polyprenyl_synt"/>
    <property type="match status" value="1"/>
</dbReference>
<reference evidence="7" key="1">
    <citation type="submission" date="2022-08" db="EMBL/GenBank/DDBJ databases">
        <title>Novel sulfate-reducing endosymbionts in the free-living metamonad Anaeramoeba.</title>
        <authorList>
            <person name="Jerlstrom-Hultqvist J."/>
            <person name="Cepicka I."/>
            <person name="Gallot-Lavallee L."/>
            <person name="Salas-Leiva D."/>
            <person name="Curtis B.A."/>
            <person name="Zahonova K."/>
            <person name="Pipaliya S."/>
            <person name="Dacks J."/>
            <person name="Roger A.J."/>
        </authorList>
    </citation>
    <scope>NUCLEOTIDE SEQUENCE</scope>
    <source>
        <strain evidence="7">Schooner1</strain>
    </source>
</reference>
<sequence length="349" mass="40881">MSIRDIFLNLFDELTQVLIKELPNLDQFTETSKEYLEKLIRYNVPKGKLTRGLGLVNTFVTIVQTQRKVTKTEIRLSMILGWCIEWLQASLLVADDYLDQSLTRRGQKCWYRVVGIRAINDALLLESCLYVFLKKYFKKYSSYRVLLELFLSVTFKTELGQTLDLSSVDVKEKPIIEKFNVTYYNQIVRLKTSYYSFYLPVSLGIALSSDFVDLGIDLSQLLEQVKNPLIKMGELFQVQDDYLDNYGETKIIGKHGTDIQDGKCSWLIVNALEIANEKQKEILINNYSKQDKECIEKIKTIYDELNLKKLFIEYQEKSFQEIQLMITKLTHLPKSIFENLLNKIYKRQK</sequence>
<keyword evidence="4" id="KW-0460">Magnesium</keyword>
<accession>A0AAV7Y3G8</accession>
<dbReference type="CDD" id="cd00685">
    <property type="entry name" value="Trans_IPPS_HT"/>
    <property type="match status" value="1"/>
</dbReference>
<dbReference type="InterPro" id="IPR000092">
    <property type="entry name" value="Polyprenyl_synt"/>
</dbReference>
<gene>
    <name evidence="6" type="ORF">M0812_29128</name>
    <name evidence="7" type="ORF">M0813_09347</name>
</gene>
<dbReference type="InterPro" id="IPR039702">
    <property type="entry name" value="FPS1-like"/>
</dbReference>
<dbReference type="GO" id="GO:0045337">
    <property type="term" value="P:farnesyl diphosphate biosynthetic process"/>
    <property type="evidence" value="ECO:0007669"/>
    <property type="project" value="TreeGrafter"/>
</dbReference>
<dbReference type="GO" id="GO:0004337">
    <property type="term" value="F:(2E,6E)-farnesyl diphosphate synthase activity"/>
    <property type="evidence" value="ECO:0007669"/>
    <property type="project" value="TreeGrafter"/>
</dbReference>
<dbReference type="PROSITE" id="PS00723">
    <property type="entry name" value="POLYPRENYL_SYNTHASE_1"/>
    <property type="match status" value="1"/>
</dbReference>
<evidence type="ECO:0000313" key="9">
    <source>
        <dbReference type="Proteomes" id="UP001150062"/>
    </source>
</evidence>
<protein>
    <submittedName>
        <fullName evidence="6">Farnesyl-pyrophosphate synthetase</fullName>
    </submittedName>
</protein>
<dbReference type="PANTHER" id="PTHR11525:SF0">
    <property type="entry name" value="FARNESYL PYROPHOSPHATE SYNTHASE"/>
    <property type="match status" value="1"/>
</dbReference>
<organism evidence="6 8">
    <name type="scientific">Anaeramoeba flamelloides</name>
    <dbReference type="NCBI Taxonomy" id="1746091"/>
    <lineage>
        <taxon>Eukaryota</taxon>
        <taxon>Metamonada</taxon>
        <taxon>Anaeramoebidae</taxon>
        <taxon>Anaeramoeba</taxon>
    </lineage>
</organism>
<dbReference type="EMBL" id="JAOAOG010000331">
    <property type="protein sequence ID" value="KAJ6227933.1"/>
    <property type="molecule type" value="Genomic_DNA"/>
</dbReference>
<dbReference type="InterPro" id="IPR033749">
    <property type="entry name" value="Polyprenyl_synt_CS"/>
</dbReference>
<keyword evidence="2 5" id="KW-0808">Transferase</keyword>
<dbReference type="InterPro" id="IPR008949">
    <property type="entry name" value="Isoprenoid_synthase_dom_sf"/>
</dbReference>
<evidence type="ECO:0000313" key="6">
    <source>
        <dbReference type="EMBL" id="KAJ3424408.1"/>
    </source>
</evidence>
<comment type="caution">
    <text evidence="6">The sequence shown here is derived from an EMBL/GenBank/DDBJ whole genome shotgun (WGS) entry which is preliminary data.</text>
</comment>
<dbReference type="PANTHER" id="PTHR11525">
    <property type="entry name" value="FARNESYL-PYROPHOSPHATE SYNTHETASE"/>
    <property type="match status" value="1"/>
</dbReference>
<dbReference type="SFLD" id="SFLDS00005">
    <property type="entry name" value="Isoprenoid_Synthase_Type_I"/>
    <property type="match status" value="1"/>
</dbReference>
<dbReference type="Gene3D" id="1.10.600.10">
    <property type="entry name" value="Farnesyl Diphosphate Synthase"/>
    <property type="match status" value="1"/>
</dbReference>
<reference evidence="6" key="2">
    <citation type="submission" date="2022-08" db="EMBL/GenBank/DDBJ databases">
        <title>Novel sulphate-reducing endosymbionts in the free-living metamonad Anaeramoeba.</title>
        <authorList>
            <person name="Jerlstrom-Hultqvist J."/>
            <person name="Cepicka I."/>
            <person name="Gallot-Lavallee L."/>
            <person name="Salas-Leiva D."/>
            <person name="Curtis B.A."/>
            <person name="Zahonova K."/>
            <person name="Pipaliya S."/>
            <person name="Dacks J."/>
            <person name="Roger A.J."/>
        </authorList>
    </citation>
    <scope>NUCLEOTIDE SEQUENCE</scope>
    <source>
        <strain evidence="6">Busselton2</strain>
    </source>
</reference>